<evidence type="ECO:0000256" key="2">
    <source>
        <dbReference type="SAM" id="Phobius"/>
    </source>
</evidence>
<keyword evidence="2" id="KW-0472">Membrane</keyword>
<protein>
    <submittedName>
        <fullName evidence="3">Uncharacterized protein</fullName>
    </submittedName>
</protein>
<comment type="caution">
    <text evidence="3">The sequence shown here is derived from an EMBL/GenBank/DDBJ whole genome shotgun (WGS) entry which is preliminary data.</text>
</comment>
<evidence type="ECO:0000313" key="4">
    <source>
        <dbReference type="Proteomes" id="UP001149165"/>
    </source>
</evidence>
<dbReference type="AlphaFoldDB" id="A0A9W9FTZ1"/>
<gene>
    <name evidence="3" type="ORF">N7456_003091</name>
</gene>
<keyword evidence="2" id="KW-0812">Transmembrane</keyword>
<dbReference type="Proteomes" id="UP001149165">
    <property type="component" value="Unassembled WGS sequence"/>
</dbReference>
<keyword evidence="2" id="KW-1133">Transmembrane helix</keyword>
<proteinExistence type="predicted"/>
<accession>A0A9W9FTZ1</accession>
<feature type="transmembrane region" description="Helical" evidence="2">
    <location>
        <begin position="143"/>
        <end position="164"/>
    </location>
</feature>
<evidence type="ECO:0000256" key="1">
    <source>
        <dbReference type="SAM" id="MobiDB-lite"/>
    </source>
</evidence>
<feature type="compositionally biased region" description="Polar residues" evidence="1">
    <location>
        <begin position="1"/>
        <end position="27"/>
    </location>
</feature>
<dbReference type="OrthoDB" id="5342924at2759"/>
<sequence>MAHKSQTWPAFQSESHDSISASSNQLEANEESEHQLLSEIPDDQEAKPFSPGEHHTKPSKWEAIFRSLGLGIVFTKFAKRDREYPKVVIWRCRQVALPRTLLHIVPFCASIFLVAININGYYVGTEISGIEGYNSAKLGALQFAAKLHEITILASLSMIVFTLVQMRLVTQKVAFGSVFSGLQFQTLSYLWSKELWEVIVSEWGQPRGKLFIVTLLLGMILAPTVGPSSAVLMVPKLQDWPAGGIYFWLNATQDELWPLEVTDSGVNPSCAVSDDSEEQIYCPSTGLKAFMSGYLPGLRTLSPPGEYDSYSWTPDQVSMQGKYGARTLNVYSPTSVPFTVAFCPSMVVADSLALAGMHWAHGSQCGPPRERFAWRNSATWSIADIKQPITNVACNDLDLTNGSLDLLQGGKMIGFPVWDTYVPNPNNVPSYTLANLNSSDLTTQVLEQLKKNSSHPELLWLELDQSIFGNNSIGVIATLPATSEQGQNTSRVVACEVDSHWMSLKYKINTMWAVQADFDIPKSHSRPYISAQPRIKIDPKWAQYLNPSSSTDNSTLFEDLLASAGVWSVDPVSMTTTATGENEDDQYNDFSHYTIEAILAGMISNGLSTMSTYSTIQGTLPGPEACTTAWVDPFFPKKPKGLGPGSGTLWDMTGVDTTNMTRFSMKATANGYAYGMGGATSVAAMVVLLIYCAMTVPHTVFVWWTGWTSSSWDSIPELVALALQSNSTVALKNTGAGISTAALFREPVQVLDVRRRLKLTFRDTEGDGFPVKENETYE</sequence>
<reference evidence="3" key="1">
    <citation type="submission" date="2022-11" db="EMBL/GenBank/DDBJ databases">
        <authorList>
            <person name="Petersen C."/>
        </authorList>
    </citation>
    <scope>NUCLEOTIDE SEQUENCE</scope>
    <source>
        <strain evidence="3">IBT 30069</strain>
    </source>
</reference>
<dbReference type="EMBL" id="JAPQKH010000003">
    <property type="protein sequence ID" value="KAJ5106416.1"/>
    <property type="molecule type" value="Genomic_DNA"/>
</dbReference>
<evidence type="ECO:0000313" key="3">
    <source>
        <dbReference type="EMBL" id="KAJ5106416.1"/>
    </source>
</evidence>
<reference evidence="3" key="2">
    <citation type="journal article" date="2023" name="IMA Fungus">
        <title>Comparative genomic study of the Penicillium genus elucidates a diverse pangenome and 15 lateral gene transfer events.</title>
        <authorList>
            <person name="Petersen C."/>
            <person name="Sorensen T."/>
            <person name="Nielsen M.R."/>
            <person name="Sondergaard T.E."/>
            <person name="Sorensen J.L."/>
            <person name="Fitzpatrick D.A."/>
            <person name="Frisvad J.C."/>
            <person name="Nielsen K.L."/>
        </authorList>
    </citation>
    <scope>NUCLEOTIDE SEQUENCE</scope>
    <source>
        <strain evidence="3">IBT 30069</strain>
    </source>
</reference>
<organism evidence="3 4">
    <name type="scientific">Penicillium angulare</name>
    <dbReference type="NCBI Taxonomy" id="116970"/>
    <lineage>
        <taxon>Eukaryota</taxon>
        <taxon>Fungi</taxon>
        <taxon>Dikarya</taxon>
        <taxon>Ascomycota</taxon>
        <taxon>Pezizomycotina</taxon>
        <taxon>Eurotiomycetes</taxon>
        <taxon>Eurotiomycetidae</taxon>
        <taxon>Eurotiales</taxon>
        <taxon>Aspergillaceae</taxon>
        <taxon>Penicillium</taxon>
    </lineage>
</organism>
<keyword evidence="4" id="KW-1185">Reference proteome</keyword>
<feature type="transmembrane region" description="Helical" evidence="2">
    <location>
        <begin position="211"/>
        <end position="234"/>
    </location>
</feature>
<feature type="transmembrane region" description="Helical" evidence="2">
    <location>
        <begin position="101"/>
        <end position="123"/>
    </location>
</feature>
<name>A0A9W9FTZ1_9EURO</name>
<feature type="region of interest" description="Disordered" evidence="1">
    <location>
        <begin position="1"/>
        <end position="57"/>
    </location>
</feature>
<feature type="transmembrane region" description="Helical" evidence="2">
    <location>
        <begin position="672"/>
        <end position="691"/>
    </location>
</feature>